<dbReference type="EMBL" id="QFOD01000013">
    <property type="protein sequence ID" value="PZP30728.1"/>
    <property type="molecule type" value="Genomic_DNA"/>
</dbReference>
<accession>A0A2W5DIU1</accession>
<evidence type="ECO:0000313" key="6">
    <source>
        <dbReference type="Proteomes" id="UP000249633"/>
    </source>
</evidence>
<dbReference type="GO" id="GO:0120010">
    <property type="term" value="P:intermembrane phospholipid transfer"/>
    <property type="evidence" value="ECO:0007669"/>
    <property type="project" value="TreeGrafter"/>
</dbReference>
<dbReference type="PANTHER" id="PTHR30035">
    <property type="entry name" value="LIPOPROTEIN VACJ-RELATED"/>
    <property type="match status" value="1"/>
</dbReference>
<dbReference type="PROSITE" id="PS51257">
    <property type="entry name" value="PROKAR_LIPOPROTEIN"/>
    <property type="match status" value="1"/>
</dbReference>
<comment type="caution">
    <text evidence="5">The sequence shown here is derived from an EMBL/GenBank/DDBJ whole genome shotgun (WGS) entry which is preliminary data.</text>
</comment>
<feature type="chain" id="PRO_5016076610" evidence="4">
    <location>
        <begin position="34"/>
        <end position="249"/>
    </location>
</feature>
<evidence type="ECO:0000256" key="3">
    <source>
        <dbReference type="SAM" id="MobiDB-lite"/>
    </source>
</evidence>
<dbReference type="Proteomes" id="UP000249633">
    <property type="component" value="Unassembled WGS sequence"/>
</dbReference>
<evidence type="ECO:0000256" key="4">
    <source>
        <dbReference type="SAM" id="SignalP"/>
    </source>
</evidence>
<keyword evidence="2 4" id="KW-0732">Signal</keyword>
<dbReference type="PRINTS" id="PR01805">
    <property type="entry name" value="VACJLIPOPROT"/>
</dbReference>
<proteinExistence type="inferred from homology"/>
<comment type="similarity">
    <text evidence="1">Belongs to the MlaA family.</text>
</comment>
<evidence type="ECO:0000256" key="2">
    <source>
        <dbReference type="ARBA" id="ARBA00022729"/>
    </source>
</evidence>
<organism evidence="5 6">
    <name type="scientific">Roseateles depolymerans</name>
    <dbReference type="NCBI Taxonomy" id="76731"/>
    <lineage>
        <taxon>Bacteria</taxon>
        <taxon>Pseudomonadati</taxon>
        <taxon>Pseudomonadota</taxon>
        <taxon>Betaproteobacteria</taxon>
        <taxon>Burkholderiales</taxon>
        <taxon>Sphaerotilaceae</taxon>
        <taxon>Roseateles</taxon>
    </lineage>
</organism>
<name>A0A2W5DIU1_9BURK</name>
<evidence type="ECO:0000256" key="1">
    <source>
        <dbReference type="ARBA" id="ARBA00010634"/>
    </source>
</evidence>
<dbReference type="InterPro" id="IPR007428">
    <property type="entry name" value="MlaA"/>
</dbReference>
<feature type="signal peptide" evidence="4">
    <location>
        <begin position="1"/>
        <end position="33"/>
    </location>
</feature>
<gene>
    <name evidence="5" type="ORF">DI603_14500</name>
</gene>
<feature type="compositionally biased region" description="Basic and acidic residues" evidence="3">
    <location>
        <begin position="229"/>
        <end position="238"/>
    </location>
</feature>
<feature type="region of interest" description="Disordered" evidence="3">
    <location>
        <begin position="228"/>
        <end position="249"/>
    </location>
</feature>
<protein>
    <submittedName>
        <fullName evidence="5">ABC transporter</fullName>
    </submittedName>
</protein>
<dbReference type="GO" id="GO:0016020">
    <property type="term" value="C:membrane"/>
    <property type="evidence" value="ECO:0007669"/>
    <property type="project" value="InterPro"/>
</dbReference>
<evidence type="ECO:0000313" key="5">
    <source>
        <dbReference type="EMBL" id="PZP30728.1"/>
    </source>
</evidence>
<reference evidence="5 6" key="1">
    <citation type="submission" date="2017-08" db="EMBL/GenBank/DDBJ databases">
        <title>Infants hospitalized years apart are colonized by the same room-sourced microbial strains.</title>
        <authorList>
            <person name="Brooks B."/>
            <person name="Olm M.R."/>
            <person name="Firek B.A."/>
            <person name="Baker R."/>
            <person name="Thomas B.C."/>
            <person name="Morowitz M.J."/>
            <person name="Banfield J.F."/>
        </authorList>
    </citation>
    <scope>NUCLEOTIDE SEQUENCE [LARGE SCALE GENOMIC DNA]</scope>
    <source>
        <strain evidence="5">S2_012_000_R2_81</strain>
    </source>
</reference>
<sequence length="249" mass="26856">MLCLSIRCPSARPARICAALLVSMALLSGCATVQNPDPWEPMNRKTFAFNEGVDKVVLKPVATAYRAVVPPPVRTGVSNFFSNLGDPWSGINLLLQGRVKDGLSDLARFCTNSTVGILGVMDVASDWGMPRHGEGFGETLAAWGVDSGAYLVLPLFGPSDVRNTVALPVNSMASLQGQVSDVAVRNTMTALNVVDKRTRMLDVTKVIDDIALDKYLFVRDAYIQRRSRRDTTASKEEAAAPSEQQAGPD</sequence>
<dbReference type="Pfam" id="PF04333">
    <property type="entry name" value="MlaA"/>
    <property type="match status" value="1"/>
</dbReference>
<dbReference type="AlphaFoldDB" id="A0A2W5DIU1"/>
<dbReference type="PANTHER" id="PTHR30035:SF3">
    <property type="entry name" value="INTERMEMBRANE PHOSPHOLIPID TRANSPORT SYSTEM LIPOPROTEIN MLAA"/>
    <property type="match status" value="1"/>
</dbReference>